<protein>
    <submittedName>
        <fullName evidence="2">Uncharacterized protein</fullName>
    </submittedName>
</protein>
<evidence type="ECO:0000256" key="1">
    <source>
        <dbReference type="SAM" id="MobiDB-lite"/>
    </source>
</evidence>
<accession>A0AAV4UUX9</accession>
<organism evidence="2 3">
    <name type="scientific">Caerostris darwini</name>
    <dbReference type="NCBI Taxonomy" id="1538125"/>
    <lineage>
        <taxon>Eukaryota</taxon>
        <taxon>Metazoa</taxon>
        <taxon>Ecdysozoa</taxon>
        <taxon>Arthropoda</taxon>
        <taxon>Chelicerata</taxon>
        <taxon>Arachnida</taxon>
        <taxon>Araneae</taxon>
        <taxon>Araneomorphae</taxon>
        <taxon>Entelegynae</taxon>
        <taxon>Araneoidea</taxon>
        <taxon>Araneidae</taxon>
        <taxon>Caerostris</taxon>
    </lineage>
</organism>
<name>A0AAV4UUX9_9ARAC</name>
<keyword evidence="3" id="KW-1185">Reference proteome</keyword>
<comment type="caution">
    <text evidence="2">The sequence shown here is derived from an EMBL/GenBank/DDBJ whole genome shotgun (WGS) entry which is preliminary data.</text>
</comment>
<feature type="compositionally biased region" description="Basic residues" evidence="1">
    <location>
        <begin position="63"/>
        <end position="74"/>
    </location>
</feature>
<evidence type="ECO:0000313" key="2">
    <source>
        <dbReference type="EMBL" id="GIY61735.1"/>
    </source>
</evidence>
<dbReference type="AlphaFoldDB" id="A0AAV4UUX9"/>
<dbReference type="Proteomes" id="UP001054837">
    <property type="component" value="Unassembled WGS sequence"/>
</dbReference>
<dbReference type="EMBL" id="BPLQ01011974">
    <property type="protein sequence ID" value="GIY61735.1"/>
    <property type="molecule type" value="Genomic_DNA"/>
</dbReference>
<feature type="region of interest" description="Disordered" evidence="1">
    <location>
        <begin position="28"/>
        <end position="74"/>
    </location>
</feature>
<sequence>MCTMNSVHYKFDFFDYSRRLSRWEHRVPMSPLPRKRSPSVSLGRRSAKKRRHRVEGSSEAKGGRKGLRPPGIRR</sequence>
<evidence type="ECO:0000313" key="3">
    <source>
        <dbReference type="Proteomes" id="UP001054837"/>
    </source>
</evidence>
<reference evidence="2 3" key="1">
    <citation type="submission" date="2021-06" db="EMBL/GenBank/DDBJ databases">
        <title>Caerostris darwini draft genome.</title>
        <authorList>
            <person name="Kono N."/>
            <person name="Arakawa K."/>
        </authorList>
    </citation>
    <scope>NUCLEOTIDE SEQUENCE [LARGE SCALE GENOMIC DNA]</scope>
</reference>
<gene>
    <name evidence="2" type="ORF">CDAR_36651</name>
</gene>
<proteinExistence type="predicted"/>